<accession>A0A421B7Y8</accession>
<dbReference type="OrthoDB" id="9182727at2"/>
<evidence type="ECO:0000259" key="1">
    <source>
        <dbReference type="Pfam" id="PF18476"/>
    </source>
</evidence>
<organism evidence="2 3">
    <name type="scientific">Actinokineospora cianjurensis</name>
    <dbReference type="NCBI Taxonomy" id="585224"/>
    <lineage>
        <taxon>Bacteria</taxon>
        <taxon>Bacillati</taxon>
        <taxon>Actinomycetota</taxon>
        <taxon>Actinomycetes</taxon>
        <taxon>Pseudonocardiales</taxon>
        <taxon>Pseudonocardiaceae</taxon>
        <taxon>Actinokineospora</taxon>
    </lineage>
</organism>
<dbReference type="EMBL" id="RCDD01000001">
    <property type="protein sequence ID" value="RLK60439.1"/>
    <property type="molecule type" value="Genomic_DNA"/>
</dbReference>
<evidence type="ECO:0000313" key="3">
    <source>
        <dbReference type="Proteomes" id="UP000282454"/>
    </source>
</evidence>
<dbReference type="Proteomes" id="UP000282454">
    <property type="component" value="Unassembled WGS sequence"/>
</dbReference>
<proteinExistence type="predicted"/>
<keyword evidence="3" id="KW-1185">Reference proteome</keyword>
<gene>
    <name evidence="2" type="ORF">CLV68_0943</name>
</gene>
<sequence>MRRIRASEPPGYKDRKKDDVNAVGDYLVWEQTLLEATTRGLDVLFVTSDTEEDWWRLEGGERRGPRIADITADIRRIQRARHATD</sequence>
<evidence type="ECO:0000313" key="2">
    <source>
        <dbReference type="EMBL" id="RLK60439.1"/>
    </source>
</evidence>
<feature type="domain" description="PIN like" evidence="1">
    <location>
        <begin position="2"/>
        <end position="67"/>
    </location>
</feature>
<dbReference type="AlphaFoldDB" id="A0A421B7Y8"/>
<protein>
    <recommendedName>
        <fullName evidence="1">PIN like domain-containing protein</fullName>
    </recommendedName>
</protein>
<dbReference type="InterPro" id="IPR041578">
    <property type="entry name" value="PIN_8"/>
</dbReference>
<dbReference type="Pfam" id="PF18476">
    <property type="entry name" value="PIN_8"/>
    <property type="match status" value="1"/>
</dbReference>
<comment type="caution">
    <text evidence="2">The sequence shown here is derived from an EMBL/GenBank/DDBJ whole genome shotgun (WGS) entry which is preliminary data.</text>
</comment>
<name>A0A421B7Y8_9PSEU</name>
<reference evidence="2 3" key="1">
    <citation type="submission" date="2018-10" db="EMBL/GenBank/DDBJ databases">
        <title>Genomic Encyclopedia of Archaeal and Bacterial Type Strains, Phase II (KMG-II): from individual species to whole genera.</title>
        <authorList>
            <person name="Goeker M."/>
        </authorList>
    </citation>
    <scope>NUCLEOTIDE SEQUENCE [LARGE SCALE GENOMIC DNA]</scope>
    <source>
        <strain evidence="2 3">DSM 45657</strain>
    </source>
</reference>
<dbReference type="RefSeq" id="WP_121389313.1">
    <property type="nucleotide sequence ID" value="NZ_RCDD01000001.1"/>
</dbReference>